<dbReference type="Proteomes" id="UP000299102">
    <property type="component" value="Unassembled WGS sequence"/>
</dbReference>
<keyword evidence="2" id="KW-1185">Reference proteome</keyword>
<accession>A0A4C1VGH0</accession>
<evidence type="ECO:0000313" key="2">
    <source>
        <dbReference type="Proteomes" id="UP000299102"/>
    </source>
</evidence>
<protein>
    <submittedName>
        <fullName evidence="1">Uncharacterized protein</fullName>
    </submittedName>
</protein>
<sequence length="192" mass="22105">MHSRLELGIFCTESIRDSRCFTATVKPAEKYLYIYTLYNINIVCIAYTTLLVHPCRHTRLDEVELLIRQLANGMAEHRHPLRGRGGIICVRRLALRATASDRPRKPPHVLTLYQYCASRARARARYRARAAAAVDSARGAVLTLIDVRGVRPRAANRPRALRTCRKMIKLRTDTYYYDNEGDILRLPFHKVI</sequence>
<proteinExistence type="predicted"/>
<dbReference type="AlphaFoldDB" id="A0A4C1VGH0"/>
<name>A0A4C1VGH0_EUMVA</name>
<dbReference type="EMBL" id="BGZK01000337">
    <property type="protein sequence ID" value="GBP37723.1"/>
    <property type="molecule type" value="Genomic_DNA"/>
</dbReference>
<gene>
    <name evidence="1" type="ORF">EVAR_23773_1</name>
</gene>
<comment type="caution">
    <text evidence="1">The sequence shown here is derived from an EMBL/GenBank/DDBJ whole genome shotgun (WGS) entry which is preliminary data.</text>
</comment>
<reference evidence="1 2" key="1">
    <citation type="journal article" date="2019" name="Commun. Biol.">
        <title>The bagworm genome reveals a unique fibroin gene that provides high tensile strength.</title>
        <authorList>
            <person name="Kono N."/>
            <person name="Nakamura H."/>
            <person name="Ohtoshi R."/>
            <person name="Tomita M."/>
            <person name="Numata K."/>
            <person name="Arakawa K."/>
        </authorList>
    </citation>
    <scope>NUCLEOTIDE SEQUENCE [LARGE SCALE GENOMIC DNA]</scope>
</reference>
<evidence type="ECO:0000313" key="1">
    <source>
        <dbReference type="EMBL" id="GBP37723.1"/>
    </source>
</evidence>
<organism evidence="1 2">
    <name type="scientific">Eumeta variegata</name>
    <name type="common">Bagworm moth</name>
    <name type="synonym">Eumeta japonica</name>
    <dbReference type="NCBI Taxonomy" id="151549"/>
    <lineage>
        <taxon>Eukaryota</taxon>
        <taxon>Metazoa</taxon>
        <taxon>Ecdysozoa</taxon>
        <taxon>Arthropoda</taxon>
        <taxon>Hexapoda</taxon>
        <taxon>Insecta</taxon>
        <taxon>Pterygota</taxon>
        <taxon>Neoptera</taxon>
        <taxon>Endopterygota</taxon>
        <taxon>Lepidoptera</taxon>
        <taxon>Glossata</taxon>
        <taxon>Ditrysia</taxon>
        <taxon>Tineoidea</taxon>
        <taxon>Psychidae</taxon>
        <taxon>Oiketicinae</taxon>
        <taxon>Eumeta</taxon>
    </lineage>
</organism>